<dbReference type="Gene3D" id="3.10.20.90">
    <property type="entry name" value="Phosphatidylinositol 3-kinase Catalytic Subunit, Chain A, domain 1"/>
    <property type="match status" value="1"/>
</dbReference>
<dbReference type="InterPro" id="IPR019956">
    <property type="entry name" value="Ubiquitin_dom"/>
</dbReference>
<dbReference type="PRINTS" id="PR00348">
    <property type="entry name" value="UBIQUITIN"/>
</dbReference>
<accession>A0A9K3CMX6</accession>
<proteinExistence type="predicted"/>
<dbReference type="AlphaFoldDB" id="A0A9K3CMX6"/>
<dbReference type="Pfam" id="PF00240">
    <property type="entry name" value="ubiquitin"/>
    <property type="match status" value="1"/>
</dbReference>
<dbReference type="InterPro" id="IPR029071">
    <property type="entry name" value="Ubiquitin-like_domsf"/>
</dbReference>
<name>A0A9K3CMX6_9EUKA</name>
<protein>
    <submittedName>
        <fullName evidence="2">Ubiquitin</fullName>
    </submittedName>
</protein>
<gene>
    <name evidence="2" type="ORF">KIPB_000013</name>
</gene>
<evidence type="ECO:0000313" key="3">
    <source>
        <dbReference type="Proteomes" id="UP000265618"/>
    </source>
</evidence>
<reference evidence="2 3" key="1">
    <citation type="journal article" date="2018" name="PLoS ONE">
        <title>The draft genome of Kipferlia bialata reveals reductive genome evolution in fornicate parasites.</title>
        <authorList>
            <person name="Tanifuji G."/>
            <person name="Takabayashi S."/>
            <person name="Kume K."/>
            <person name="Takagi M."/>
            <person name="Nakayama T."/>
            <person name="Kamikawa R."/>
            <person name="Inagaki Y."/>
            <person name="Hashimoto T."/>
        </authorList>
    </citation>
    <scope>NUCLEOTIDE SEQUENCE [LARGE SCALE GENOMIC DNA]</scope>
    <source>
        <strain evidence="2">NY0173</strain>
    </source>
</reference>
<evidence type="ECO:0000313" key="2">
    <source>
        <dbReference type="EMBL" id="GIQ79371.1"/>
    </source>
</evidence>
<dbReference type="EMBL" id="BDIP01000001">
    <property type="protein sequence ID" value="GIQ79371.1"/>
    <property type="molecule type" value="Genomic_DNA"/>
</dbReference>
<dbReference type="InterPro" id="IPR050158">
    <property type="entry name" value="Ubiquitin_ubiquitin-like"/>
</dbReference>
<dbReference type="SMART" id="SM00213">
    <property type="entry name" value="UBQ"/>
    <property type="match status" value="1"/>
</dbReference>
<dbReference type="SUPFAM" id="SSF54236">
    <property type="entry name" value="Ubiquitin-like"/>
    <property type="match status" value="1"/>
</dbReference>
<comment type="caution">
    <text evidence="2">The sequence shown here is derived from an EMBL/GenBank/DDBJ whole genome shotgun (WGS) entry which is preliminary data.</text>
</comment>
<sequence>MTIGLLLHNVRDPVHMIRVDCATFKTPMDVHSAVSTLMRDHDVTVYCNGIVVDTHTTESSLQEGAIWGYSAVPTATDPSPEVTGATTGFYTLTVRTLAGRSLPIGLPEGATVADLKWAIAAREGTKPSQQRLIFAGKLLDSAHTLDHYNIQSGATLHLVLHLRGGLGAPHADLKSDALTLSTSYDCEDSVPGEDVGEGLTIEGVCPNTECKALGRRVGFYQHKDTFQLGRDVTDCVCPLCRCPMRPLVVGVLGSTMEVSVFTPGTSVSPPSCTVYPPVVGTDDIYSRFPLSRLGVVPKGAVVRCYCTKCRYDKRELTCLWCAQSVEGEGENKSAEGWCCCDRHREMVHARCYKQMIPSTTSGNIGGQCKVCALCVSVCGGESASVFYQEEDAEEADVIGQGGLPPQTGAIDQESVGVGMMVKQPVC</sequence>
<evidence type="ECO:0000259" key="1">
    <source>
        <dbReference type="PROSITE" id="PS50053"/>
    </source>
</evidence>
<dbReference type="Proteomes" id="UP000265618">
    <property type="component" value="Unassembled WGS sequence"/>
</dbReference>
<dbReference type="OrthoDB" id="1043111at2759"/>
<keyword evidence="3" id="KW-1185">Reference proteome</keyword>
<organism evidence="2 3">
    <name type="scientific">Kipferlia bialata</name>
    <dbReference type="NCBI Taxonomy" id="797122"/>
    <lineage>
        <taxon>Eukaryota</taxon>
        <taxon>Metamonada</taxon>
        <taxon>Carpediemonas-like organisms</taxon>
        <taxon>Kipferlia</taxon>
    </lineage>
</organism>
<dbReference type="PROSITE" id="PS50053">
    <property type="entry name" value="UBIQUITIN_2"/>
    <property type="match status" value="1"/>
</dbReference>
<dbReference type="PANTHER" id="PTHR10666">
    <property type="entry name" value="UBIQUITIN"/>
    <property type="match status" value="1"/>
</dbReference>
<feature type="domain" description="Ubiquitin-like" evidence="1">
    <location>
        <begin position="90"/>
        <end position="165"/>
    </location>
</feature>
<dbReference type="InterPro" id="IPR000626">
    <property type="entry name" value="Ubiquitin-like_dom"/>
</dbReference>